<evidence type="ECO:0000313" key="6">
    <source>
        <dbReference type="Proteomes" id="UP000191946"/>
    </source>
</evidence>
<evidence type="ECO:0000313" key="3">
    <source>
        <dbReference type="EMBL" id="NMU27616.1"/>
    </source>
</evidence>
<reference evidence="3 7" key="3">
    <citation type="submission" date="2020-04" db="EMBL/GenBank/DDBJ databases">
        <title>Whole-genome sequencing of Vibrio spp. from China reveals different genetic environments of blaCTX-M-14 among diverse lineages.</title>
        <authorList>
            <person name="Zheng Z."/>
            <person name="Ye L."/>
            <person name="Chen S."/>
        </authorList>
    </citation>
    <scope>NUCLEOTIDE SEQUENCE [LARGE SCALE GENOMIC DNA]</scope>
    <source>
        <strain evidence="3 7">Vb0574</strain>
    </source>
</reference>
<evidence type="ECO:0000313" key="7">
    <source>
        <dbReference type="Proteomes" id="UP000555836"/>
    </source>
</evidence>
<evidence type="ECO:0000313" key="5">
    <source>
        <dbReference type="Proteomes" id="UP000037697"/>
    </source>
</evidence>
<gene>
    <name evidence="1" type="ORF">ACX05_14480</name>
    <name evidence="4" type="ORF">AKG60_11175</name>
    <name evidence="3" type="ORF">HKB21_18575</name>
    <name evidence="2" type="ORF">IB292_12290</name>
</gene>
<dbReference type="Proteomes" id="UP000037697">
    <property type="component" value="Unassembled WGS sequence"/>
</dbReference>
<comment type="caution">
    <text evidence="2">The sequence shown here is derived from an EMBL/GenBank/DDBJ whole genome shotgun (WGS) entry which is preliminary data.</text>
</comment>
<evidence type="ECO:0008006" key="9">
    <source>
        <dbReference type="Google" id="ProtNLM"/>
    </source>
</evidence>
<dbReference type="AlphaFoldDB" id="A0A072IWV8"/>
<dbReference type="Proteomes" id="UP000191946">
    <property type="component" value="Unassembled WGS sequence"/>
</dbReference>
<name>A0A072IWV8_VIBPH</name>
<dbReference type="PROSITE" id="PS51257">
    <property type="entry name" value="PROKAR_LIPOPROTEIN"/>
    <property type="match status" value="1"/>
</dbReference>
<dbReference type="EMBL" id="JACVHL010000011">
    <property type="protein sequence ID" value="MCC3805823.1"/>
    <property type="molecule type" value="Genomic_DNA"/>
</dbReference>
<dbReference type="EMBL" id="LIRS01000074">
    <property type="protein sequence ID" value="KOY31707.1"/>
    <property type="molecule type" value="Genomic_DNA"/>
</dbReference>
<protein>
    <recommendedName>
        <fullName evidence="9">Lipoprotein</fullName>
    </recommendedName>
</protein>
<evidence type="ECO:0000313" key="2">
    <source>
        <dbReference type="EMBL" id="MCC3805823.1"/>
    </source>
</evidence>
<dbReference type="RefSeq" id="WP_005463406.1">
    <property type="nucleotide sequence ID" value="NZ_CABMHD010000003.1"/>
</dbReference>
<accession>A0A072IWV8</accession>
<evidence type="ECO:0000313" key="4">
    <source>
        <dbReference type="EMBL" id="OQJ98608.1"/>
    </source>
</evidence>
<evidence type="ECO:0000313" key="1">
    <source>
        <dbReference type="EMBL" id="KOY31707.1"/>
    </source>
</evidence>
<organism evidence="2 8">
    <name type="scientific">Vibrio parahaemolyticus</name>
    <dbReference type="NCBI Taxonomy" id="670"/>
    <lineage>
        <taxon>Bacteria</taxon>
        <taxon>Pseudomonadati</taxon>
        <taxon>Pseudomonadota</taxon>
        <taxon>Gammaproteobacteria</taxon>
        <taxon>Vibrionales</taxon>
        <taxon>Vibrionaceae</taxon>
        <taxon>Vibrio</taxon>
    </lineage>
</organism>
<reference evidence="2" key="4">
    <citation type="submission" date="2020-09" db="EMBL/GenBank/DDBJ databases">
        <title>Genome sequence of Vibrio parahaemolyticus isolates.</title>
        <authorList>
            <person name="Hammerl J.A."/>
            <person name="Strauch E."/>
        </authorList>
    </citation>
    <scope>NUCLEOTIDE SEQUENCE</scope>
    <source>
        <strain evidence="2">17-VB00146</strain>
    </source>
</reference>
<keyword evidence="6" id="KW-1185">Reference proteome</keyword>
<evidence type="ECO:0000313" key="8">
    <source>
        <dbReference type="Proteomes" id="UP000726777"/>
    </source>
</evidence>
<sequence>MFFRKLLFSTAIINATSGCVSYQAQQAATQTVNNTGIVLTNVVKNTIAQPCNVAITVASLFYPHAIFMTSVPTQACTTVLR</sequence>
<dbReference type="Proteomes" id="UP000555836">
    <property type="component" value="Unassembled WGS sequence"/>
</dbReference>
<proteinExistence type="predicted"/>
<dbReference type="EMBL" id="LHQV01000015">
    <property type="protein sequence ID" value="OQJ98608.1"/>
    <property type="molecule type" value="Genomic_DNA"/>
</dbReference>
<reference evidence="4 6" key="2">
    <citation type="submission" date="2015-08" db="EMBL/GenBank/DDBJ databases">
        <title>Draft Genome Sequences of Vibrio parahaemolyticus Strains.</title>
        <authorList>
            <person name="Gonzalez-Escalona N."/>
            <person name="DePaola A."/>
        </authorList>
    </citation>
    <scope>NUCLEOTIDE SEQUENCE [LARGE SCALE GENOMIC DNA]</scope>
    <source>
        <strain evidence="4 6">CFSAN001621</strain>
    </source>
</reference>
<dbReference type="EMBL" id="JABCLD010001806">
    <property type="protein sequence ID" value="NMU27616.1"/>
    <property type="molecule type" value="Genomic_DNA"/>
</dbReference>
<dbReference type="Proteomes" id="UP000726777">
    <property type="component" value="Unassembled WGS sequence"/>
</dbReference>
<reference evidence="1 5" key="1">
    <citation type="submission" date="2015-07" db="EMBL/GenBank/DDBJ databases">
        <title>Foodborne Vibrio parahaemolyticus Isolates.</title>
        <authorList>
            <person name="Ronholm J."/>
            <person name="Petronella N."/>
            <person name="Kenwell R."/>
            <person name="Banerjee S."/>
        </authorList>
    </citation>
    <scope>NUCLEOTIDE SEQUENCE [LARGE SCALE GENOMIC DNA]</scope>
    <source>
        <strain evidence="1 5">HS-06-05</strain>
    </source>
</reference>
<dbReference type="GeneID" id="44140083"/>